<organism evidence="2 3">
    <name type="scientific">Ceutorhynchus assimilis</name>
    <name type="common">cabbage seed weevil</name>
    <dbReference type="NCBI Taxonomy" id="467358"/>
    <lineage>
        <taxon>Eukaryota</taxon>
        <taxon>Metazoa</taxon>
        <taxon>Ecdysozoa</taxon>
        <taxon>Arthropoda</taxon>
        <taxon>Hexapoda</taxon>
        <taxon>Insecta</taxon>
        <taxon>Pterygota</taxon>
        <taxon>Neoptera</taxon>
        <taxon>Endopterygota</taxon>
        <taxon>Coleoptera</taxon>
        <taxon>Polyphaga</taxon>
        <taxon>Cucujiformia</taxon>
        <taxon>Curculionidae</taxon>
        <taxon>Ceutorhynchinae</taxon>
        <taxon>Ceutorhynchus</taxon>
    </lineage>
</organism>
<dbReference type="Proteomes" id="UP001152799">
    <property type="component" value="Chromosome 5"/>
</dbReference>
<proteinExistence type="predicted"/>
<evidence type="ECO:0000313" key="2">
    <source>
        <dbReference type="EMBL" id="CAG9769128.1"/>
    </source>
</evidence>
<evidence type="ECO:0000313" key="3">
    <source>
        <dbReference type="Proteomes" id="UP001152799"/>
    </source>
</evidence>
<accession>A0A9N9QG92</accession>
<feature type="region of interest" description="Disordered" evidence="1">
    <location>
        <begin position="1"/>
        <end position="64"/>
    </location>
</feature>
<dbReference type="AlphaFoldDB" id="A0A9N9QG92"/>
<protein>
    <submittedName>
        <fullName evidence="2">Uncharacterized protein</fullName>
    </submittedName>
</protein>
<keyword evidence="3" id="KW-1185">Reference proteome</keyword>
<feature type="compositionally biased region" description="Low complexity" evidence="1">
    <location>
        <begin position="1"/>
        <end position="38"/>
    </location>
</feature>
<name>A0A9N9QG92_9CUCU</name>
<gene>
    <name evidence="2" type="ORF">CEUTPL_LOCUS9644</name>
</gene>
<dbReference type="EMBL" id="OU892281">
    <property type="protein sequence ID" value="CAG9769128.1"/>
    <property type="molecule type" value="Genomic_DNA"/>
</dbReference>
<feature type="compositionally biased region" description="Pro residues" evidence="1">
    <location>
        <begin position="39"/>
        <end position="54"/>
    </location>
</feature>
<reference evidence="2" key="1">
    <citation type="submission" date="2022-01" db="EMBL/GenBank/DDBJ databases">
        <authorList>
            <person name="King R."/>
        </authorList>
    </citation>
    <scope>NUCLEOTIDE SEQUENCE</scope>
</reference>
<evidence type="ECO:0000256" key="1">
    <source>
        <dbReference type="SAM" id="MobiDB-lite"/>
    </source>
</evidence>
<sequence>MFFSLNNNLNQNTNTNFGNINNNNHNLNGNNPFHNALPTPSPSASPSTPGPLPPLGGNNGNNGYRLLSAQGMETLQAFLREHGNDCIKQFVKKLEDKFQQQTASPTKLELEPAIQEMQARERRAQNIFIFGVEESNSPEPEQKSAFDLKKATSIIRDINGLTEPAKVKTTRIGRYEANKKIPIRATFPTKEEALQVLRLKSKLKEQSNTYIKYDLTPSQRTYLKTVISELETRKVVGEIDLIIKYQTNIPKIVKASTRAASKN</sequence>
<dbReference type="OrthoDB" id="6779071at2759"/>